<dbReference type="Proteomes" id="UP001603857">
    <property type="component" value="Unassembled WGS sequence"/>
</dbReference>
<feature type="compositionally biased region" description="Low complexity" evidence="1">
    <location>
        <begin position="71"/>
        <end position="90"/>
    </location>
</feature>
<evidence type="ECO:0000313" key="2">
    <source>
        <dbReference type="EMBL" id="KAL2328623.1"/>
    </source>
</evidence>
<organism evidence="2 3">
    <name type="scientific">Flemingia macrophylla</name>
    <dbReference type="NCBI Taxonomy" id="520843"/>
    <lineage>
        <taxon>Eukaryota</taxon>
        <taxon>Viridiplantae</taxon>
        <taxon>Streptophyta</taxon>
        <taxon>Embryophyta</taxon>
        <taxon>Tracheophyta</taxon>
        <taxon>Spermatophyta</taxon>
        <taxon>Magnoliopsida</taxon>
        <taxon>eudicotyledons</taxon>
        <taxon>Gunneridae</taxon>
        <taxon>Pentapetalae</taxon>
        <taxon>rosids</taxon>
        <taxon>fabids</taxon>
        <taxon>Fabales</taxon>
        <taxon>Fabaceae</taxon>
        <taxon>Papilionoideae</taxon>
        <taxon>50 kb inversion clade</taxon>
        <taxon>NPAAA clade</taxon>
        <taxon>indigoferoid/millettioid clade</taxon>
        <taxon>Phaseoleae</taxon>
        <taxon>Flemingia</taxon>
    </lineage>
</organism>
<dbReference type="AlphaFoldDB" id="A0ABD1LZ81"/>
<evidence type="ECO:0000313" key="3">
    <source>
        <dbReference type="Proteomes" id="UP001603857"/>
    </source>
</evidence>
<feature type="region of interest" description="Disordered" evidence="1">
    <location>
        <begin position="70"/>
        <end position="131"/>
    </location>
</feature>
<dbReference type="EMBL" id="JBGMDY010000007">
    <property type="protein sequence ID" value="KAL2328623.1"/>
    <property type="molecule type" value="Genomic_DNA"/>
</dbReference>
<sequence length="220" mass="24001">MTSSTASQRQGRLSHGGAAAVLVVPGPTPAHASGKEIRYRRVRIRPCGGYAGKIRDRGNRYAKEVASAYDAAAPTTPPRLSLTPPRLSLAPPKPRSGSEFLVSNAPRRPSQNRSLDSSSSTTPPPPPPPLDLTLSFPVSRPIILFHALAPGDYVRNIPRRDSCGFERPAWISDTAATRIFSRCSAACSLCTSFPSAMMSFLWCYLIPWSHLTWEHTRGHR</sequence>
<accession>A0ABD1LZ81</accession>
<reference evidence="2 3" key="1">
    <citation type="submission" date="2024-08" db="EMBL/GenBank/DDBJ databases">
        <title>Insights into the chromosomal genome structure of Flemingia macrophylla.</title>
        <authorList>
            <person name="Ding Y."/>
            <person name="Zhao Y."/>
            <person name="Bi W."/>
            <person name="Wu M."/>
            <person name="Zhao G."/>
            <person name="Gong Y."/>
            <person name="Li W."/>
            <person name="Zhang P."/>
        </authorList>
    </citation>
    <scope>NUCLEOTIDE SEQUENCE [LARGE SCALE GENOMIC DNA]</scope>
    <source>
        <strain evidence="2">DYQJB</strain>
        <tissue evidence="2">Leaf</tissue>
    </source>
</reference>
<evidence type="ECO:0008006" key="4">
    <source>
        <dbReference type="Google" id="ProtNLM"/>
    </source>
</evidence>
<name>A0ABD1LZ81_9FABA</name>
<proteinExistence type="predicted"/>
<evidence type="ECO:0000256" key="1">
    <source>
        <dbReference type="SAM" id="MobiDB-lite"/>
    </source>
</evidence>
<protein>
    <recommendedName>
        <fullName evidence="4">AP2/ERF domain-containing protein</fullName>
    </recommendedName>
</protein>
<comment type="caution">
    <text evidence="2">The sequence shown here is derived from an EMBL/GenBank/DDBJ whole genome shotgun (WGS) entry which is preliminary data.</text>
</comment>
<keyword evidence="3" id="KW-1185">Reference proteome</keyword>
<gene>
    <name evidence="2" type="ORF">Fmac_022050</name>
</gene>